<name>A0A813FTD5_POLGL</name>
<protein>
    <submittedName>
        <fullName evidence="2">Uncharacterized protein</fullName>
    </submittedName>
</protein>
<dbReference type="OrthoDB" id="414088at2759"/>
<reference evidence="2" key="1">
    <citation type="submission" date="2021-02" db="EMBL/GenBank/DDBJ databases">
        <authorList>
            <person name="Dougan E. K."/>
            <person name="Rhodes N."/>
            <person name="Thang M."/>
            <person name="Chan C."/>
        </authorList>
    </citation>
    <scope>NUCLEOTIDE SEQUENCE</scope>
</reference>
<keyword evidence="1" id="KW-0472">Membrane</keyword>
<proteinExistence type="predicted"/>
<dbReference type="AlphaFoldDB" id="A0A813FTD5"/>
<sequence>MVPPRRLRRGRRAFGAAAAVAAVTVCAGLPCRLPLGRSFLSPAVASTASAALDRLSGADADAQLQDFAQILLAQQTQERVGPAVSAFRGTAESALEKAGGADPFFYVYAVCCVLIAAFGVYITTKPIWEMRWLIEKINAQKLKFITQEEGVGPLEQYELGRMYNALLDFPSALAEFEEAEEDFDDIRPKLHPEDALGALASRAMLHNSKGFALMKLEPPRTAQARREFVRSVTYWPEYPEALLNIGRELIKRKRFDVAARTLTTAAKWQPGSKPIQEASDLARRGMAGQLEDAEAGVVQISAPSQ</sequence>
<dbReference type="SUPFAM" id="SSF48452">
    <property type="entry name" value="TPR-like"/>
    <property type="match status" value="1"/>
</dbReference>
<dbReference type="InterPro" id="IPR011990">
    <property type="entry name" value="TPR-like_helical_dom_sf"/>
</dbReference>
<evidence type="ECO:0000313" key="3">
    <source>
        <dbReference type="Proteomes" id="UP000654075"/>
    </source>
</evidence>
<dbReference type="Proteomes" id="UP000654075">
    <property type="component" value="Unassembled WGS sequence"/>
</dbReference>
<dbReference type="Gene3D" id="1.25.40.10">
    <property type="entry name" value="Tetratricopeptide repeat domain"/>
    <property type="match status" value="1"/>
</dbReference>
<gene>
    <name evidence="2" type="ORF">PGLA1383_LOCUS34762</name>
</gene>
<dbReference type="OMA" id="MKLEPPR"/>
<comment type="caution">
    <text evidence="2">The sequence shown here is derived from an EMBL/GenBank/DDBJ whole genome shotgun (WGS) entry which is preliminary data.</text>
</comment>
<keyword evidence="1" id="KW-1133">Transmembrane helix</keyword>
<organism evidence="2 3">
    <name type="scientific">Polarella glacialis</name>
    <name type="common">Dinoflagellate</name>
    <dbReference type="NCBI Taxonomy" id="89957"/>
    <lineage>
        <taxon>Eukaryota</taxon>
        <taxon>Sar</taxon>
        <taxon>Alveolata</taxon>
        <taxon>Dinophyceae</taxon>
        <taxon>Suessiales</taxon>
        <taxon>Suessiaceae</taxon>
        <taxon>Polarella</taxon>
    </lineage>
</organism>
<feature type="transmembrane region" description="Helical" evidence="1">
    <location>
        <begin position="105"/>
        <end position="124"/>
    </location>
</feature>
<keyword evidence="3" id="KW-1185">Reference proteome</keyword>
<evidence type="ECO:0000256" key="1">
    <source>
        <dbReference type="SAM" id="Phobius"/>
    </source>
</evidence>
<dbReference type="EMBL" id="CAJNNV010026060">
    <property type="protein sequence ID" value="CAE8617098.1"/>
    <property type="molecule type" value="Genomic_DNA"/>
</dbReference>
<evidence type="ECO:0000313" key="2">
    <source>
        <dbReference type="EMBL" id="CAE8617098.1"/>
    </source>
</evidence>
<accession>A0A813FTD5</accession>
<keyword evidence="1" id="KW-0812">Transmembrane</keyword>